<gene>
    <name evidence="1" type="ORF">JGU71_11840</name>
</gene>
<sequence>MHIFVLRCGDGPVPLALASHTATTVPPIPTASDLEDLLHAIDDEKQPRLIVLGDDSALAAVLTVLMRTERLQVEVGYVPCDPSPSARIYSTGTGAQAANNALNGSPVEMPLIRDDLGIVLVGGATITGPPGEKLEGEAYVDDTKLFTGLIESIALEPTAALPGLRAYVRRRTVFTRRRWVSGRAMQLGARTAVLVRDGVPSAHSQTRSAFYRHHEPWLLVR</sequence>
<dbReference type="EMBL" id="JAEMNV010000003">
    <property type="protein sequence ID" value="MBJ8339578.1"/>
    <property type="molecule type" value="Genomic_DNA"/>
</dbReference>
<evidence type="ECO:0008006" key="3">
    <source>
        <dbReference type="Google" id="ProtNLM"/>
    </source>
</evidence>
<proteinExistence type="predicted"/>
<name>A0A934NQN9_9NOCA</name>
<evidence type="ECO:0000313" key="1">
    <source>
        <dbReference type="EMBL" id="MBJ8339578.1"/>
    </source>
</evidence>
<dbReference type="AlphaFoldDB" id="A0A934NQN9"/>
<keyword evidence="2" id="KW-1185">Reference proteome</keyword>
<organism evidence="1 2">
    <name type="scientific">Antrihabitans stalagmiti</name>
    <dbReference type="NCBI Taxonomy" id="2799499"/>
    <lineage>
        <taxon>Bacteria</taxon>
        <taxon>Bacillati</taxon>
        <taxon>Actinomycetota</taxon>
        <taxon>Actinomycetes</taxon>
        <taxon>Mycobacteriales</taxon>
        <taxon>Nocardiaceae</taxon>
        <taxon>Antrihabitans</taxon>
    </lineage>
</organism>
<comment type="caution">
    <text evidence="1">The sequence shown here is derived from an EMBL/GenBank/DDBJ whole genome shotgun (WGS) entry which is preliminary data.</text>
</comment>
<dbReference type="Proteomes" id="UP000655868">
    <property type="component" value="Unassembled WGS sequence"/>
</dbReference>
<protein>
    <recommendedName>
        <fullName evidence="3">DAGKc domain-containing protein</fullName>
    </recommendedName>
</protein>
<dbReference type="RefSeq" id="WP_199704314.1">
    <property type="nucleotide sequence ID" value="NZ_JAEMNV010000003.1"/>
</dbReference>
<accession>A0A934NQN9</accession>
<evidence type="ECO:0000313" key="2">
    <source>
        <dbReference type="Proteomes" id="UP000655868"/>
    </source>
</evidence>
<reference evidence="1" key="1">
    <citation type="submission" date="2020-12" db="EMBL/GenBank/DDBJ databases">
        <title>Antrihabitans popcorni sp. nov. and Antrihabitans auranticaus sp. nov., isolated from a larva cave.</title>
        <authorList>
            <person name="Lee S.D."/>
            <person name="Kim I.S."/>
        </authorList>
    </citation>
    <scope>NUCLEOTIDE SEQUENCE</scope>
    <source>
        <strain evidence="1">YC3-6</strain>
    </source>
</reference>